<dbReference type="GO" id="GO:0030246">
    <property type="term" value="F:carbohydrate binding"/>
    <property type="evidence" value="ECO:0007669"/>
    <property type="project" value="InterPro"/>
</dbReference>
<dbReference type="Proteomes" id="UP000268094">
    <property type="component" value="Unassembled WGS sequence"/>
</dbReference>
<comment type="caution">
    <text evidence="2">The sequence shown here is derived from an EMBL/GenBank/DDBJ whole genome shotgun (WGS) entry which is preliminary data.</text>
</comment>
<evidence type="ECO:0008006" key="4">
    <source>
        <dbReference type="Google" id="ProtNLM"/>
    </source>
</evidence>
<dbReference type="Pfam" id="PF13620">
    <property type="entry name" value="CarboxypepD_reg"/>
    <property type="match status" value="3"/>
</dbReference>
<keyword evidence="1" id="KW-0732">Signal</keyword>
<dbReference type="EMBL" id="RAVZ01000099">
    <property type="protein sequence ID" value="RKG87324.1"/>
    <property type="molecule type" value="Genomic_DNA"/>
</dbReference>
<reference evidence="3" key="1">
    <citation type="submission" date="2018-09" db="EMBL/GenBank/DDBJ databases">
        <authorList>
            <person name="Livingstone P.G."/>
            <person name="Whitworth D.E."/>
        </authorList>
    </citation>
    <scope>NUCLEOTIDE SEQUENCE [LARGE SCALE GENOMIC DNA]</scope>
    <source>
        <strain evidence="3">CA054A</strain>
    </source>
</reference>
<organism evidence="2 3">
    <name type="scientific">Corallococcus terminator</name>
    <dbReference type="NCBI Taxonomy" id="2316733"/>
    <lineage>
        <taxon>Bacteria</taxon>
        <taxon>Pseudomonadati</taxon>
        <taxon>Myxococcota</taxon>
        <taxon>Myxococcia</taxon>
        <taxon>Myxococcales</taxon>
        <taxon>Cystobacterineae</taxon>
        <taxon>Myxococcaceae</taxon>
        <taxon>Corallococcus</taxon>
    </lineage>
</organism>
<keyword evidence="3" id="KW-1185">Reference proteome</keyword>
<dbReference type="InterPro" id="IPR013784">
    <property type="entry name" value="Carb-bd-like_fold"/>
</dbReference>
<evidence type="ECO:0000256" key="1">
    <source>
        <dbReference type="SAM" id="SignalP"/>
    </source>
</evidence>
<gene>
    <name evidence="2" type="ORF">D7V88_16165</name>
</gene>
<dbReference type="SUPFAM" id="SSF49464">
    <property type="entry name" value="Carboxypeptidase regulatory domain-like"/>
    <property type="match status" value="1"/>
</dbReference>
<dbReference type="RefSeq" id="WP_120541534.1">
    <property type="nucleotide sequence ID" value="NZ_RAVZ01000099.1"/>
</dbReference>
<dbReference type="SUPFAM" id="SSF49452">
    <property type="entry name" value="Starch-binding domain-like"/>
    <property type="match status" value="2"/>
</dbReference>
<protein>
    <recommendedName>
        <fullName evidence="4">Carboxypeptidase regulatory-like domain-containing protein</fullName>
    </recommendedName>
</protein>
<name>A0A3A8J549_9BACT</name>
<dbReference type="InterPro" id="IPR039163">
    <property type="entry name" value="EMC7"/>
</dbReference>
<dbReference type="Gene3D" id="2.60.40.1120">
    <property type="entry name" value="Carboxypeptidase-like, regulatory domain"/>
    <property type="match status" value="3"/>
</dbReference>
<dbReference type="PANTHER" id="PTHR13605">
    <property type="entry name" value="ER MEMBRANE PROTEIN COMPLEX SUBUNIT 7"/>
    <property type="match status" value="1"/>
</dbReference>
<accession>A0A3A8J549</accession>
<dbReference type="PANTHER" id="PTHR13605:SF4">
    <property type="entry name" value="ER MEMBRANE PROTEIN COMPLEX SUBUNIT 7"/>
    <property type="match status" value="1"/>
</dbReference>
<sequence length="295" mass="29931">MHTNRRGALSALVVAMALAVLPACDPDAEKDPDPAPENRKGRITGTVQLADGASPAGVELHLYETDARVTTNAQGTFAFEGLNAGEYTLVASKTGYQSQQESVDVGEKLTTSLAIVLEPGAATSRISGTITLDGATSHEGITVSLDDTTFTTTTNAQGGFVLEGVPSGFFILVASKAGYDTKETTVFVKGEPETVTLTLGRQTGSFAGSVTLEGAASNQGATVTLTGTSFSGITNADGIFAIIQVPPGTYSAVASMTGYASVTQEVTVEAGKTAVATFTLKAGAGLVGLESAAAH</sequence>
<feature type="signal peptide" evidence="1">
    <location>
        <begin position="1"/>
        <end position="22"/>
    </location>
</feature>
<evidence type="ECO:0000313" key="3">
    <source>
        <dbReference type="Proteomes" id="UP000268094"/>
    </source>
</evidence>
<proteinExistence type="predicted"/>
<dbReference type="AlphaFoldDB" id="A0A3A8J549"/>
<evidence type="ECO:0000313" key="2">
    <source>
        <dbReference type="EMBL" id="RKG87324.1"/>
    </source>
</evidence>
<dbReference type="InterPro" id="IPR008969">
    <property type="entry name" value="CarboxyPept-like_regulatory"/>
</dbReference>
<dbReference type="OrthoDB" id="5511510at2"/>
<feature type="chain" id="PRO_5017349156" description="Carboxypeptidase regulatory-like domain-containing protein" evidence="1">
    <location>
        <begin position="23"/>
        <end position="295"/>
    </location>
</feature>